<sequence length="66" mass="6863">MSCCGLILSAVAAVTLAAIRSSLRHCRCCGSCCDQDLVAAVAVAAAIRISSPPLRWCFRSALAPRV</sequence>
<proteinExistence type="predicted"/>
<keyword evidence="3" id="KW-1185">Reference proteome</keyword>
<dbReference type="EMBL" id="OZ034817">
    <property type="protein sequence ID" value="CAL1380977.1"/>
    <property type="molecule type" value="Genomic_DNA"/>
</dbReference>
<keyword evidence="1" id="KW-0732">Signal</keyword>
<name>A0AAV2E5M3_9ROSI</name>
<evidence type="ECO:0000313" key="2">
    <source>
        <dbReference type="EMBL" id="CAL1380977.1"/>
    </source>
</evidence>
<protein>
    <recommendedName>
        <fullName evidence="4">Secreted peptide</fullName>
    </recommendedName>
</protein>
<feature type="signal peptide" evidence="1">
    <location>
        <begin position="1"/>
        <end position="17"/>
    </location>
</feature>
<dbReference type="AlphaFoldDB" id="A0AAV2E5M3"/>
<evidence type="ECO:0000313" key="3">
    <source>
        <dbReference type="Proteomes" id="UP001497516"/>
    </source>
</evidence>
<dbReference type="Proteomes" id="UP001497516">
    <property type="component" value="Chromosome 4"/>
</dbReference>
<evidence type="ECO:0000256" key="1">
    <source>
        <dbReference type="SAM" id="SignalP"/>
    </source>
</evidence>
<reference evidence="2 3" key="1">
    <citation type="submission" date="2024-04" db="EMBL/GenBank/DDBJ databases">
        <authorList>
            <person name="Fracassetti M."/>
        </authorList>
    </citation>
    <scope>NUCLEOTIDE SEQUENCE [LARGE SCALE GENOMIC DNA]</scope>
</reference>
<evidence type="ECO:0008006" key="4">
    <source>
        <dbReference type="Google" id="ProtNLM"/>
    </source>
</evidence>
<feature type="chain" id="PRO_5043617956" description="Secreted peptide" evidence="1">
    <location>
        <begin position="18"/>
        <end position="66"/>
    </location>
</feature>
<gene>
    <name evidence="2" type="ORF">LTRI10_LOCUS22389</name>
</gene>
<organism evidence="2 3">
    <name type="scientific">Linum trigynum</name>
    <dbReference type="NCBI Taxonomy" id="586398"/>
    <lineage>
        <taxon>Eukaryota</taxon>
        <taxon>Viridiplantae</taxon>
        <taxon>Streptophyta</taxon>
        <taxon>Embryophyta</taxon>
        <taxon>Tracheophyta</taxon>
        <taxon>Spermatophyta</taxon>
        <taxon>Magnoliopsida</taxon>
        <taxon>eudicotyledons</taxon>
        <taxon>Gunneridae</taxon>
        <taxon>Pentapetalae</taxon>
        <taxon>rosids</taxon>
        <taxon>fabids</taxon>
        <taxon>Malpighiales</taxon>
        <taxon>Linaceae</taxon>
        <taxon>Linum</taxon>
    </lineage>
</organism>
<accession>A0AAV2E5M3</accession>